<comment type="caution">
    <text evidence="2">The sequence shown here is derived from an EMBL/GenBank/DDBJ whole genome shotgun (WGS) entry which is preliminary data.</text>
</comment>
<feature type="compositionally biased region" description="Polar residues" evidence="1">
    <location>
        <begin position="25"/>
        <end position="34"/>
    </location>
</feature>
<keyword evidence="3" id="KW-1185">Reference proteome</keyword>
<dbReference type="EMBL" id="JBBWRZ010000009">
    <property type="protein sequence ID" value="KAK8229226.1"/>
    <property type="molecule type" value="Genomic_DNA"/>
</dbReference>
<name>A0ABR1YGU9_9PEZI</name>
<gene>
    <name evidence="2" type="ORF">HDK90DRAFT_493438</name>
</gene>
<reference evidence="2 3" key="1">
    <citation type="submission" date="2024-04" db="EMBL/GenBank/DDBJ databases">
        <title>Phyllosticta paracitricarpa is synonymous to the EU quarantine fungus P. citricarpa based on phylogenomic analyses.</title>
        <authorList>
            <consortium name="Lawrence Berkeley National Laboratory"/>
            <person name="Van Ingen-Buijs V.A."/>
            <person name="Van Westerhoven A.C."/>
            <person name="Haridas S."/>
            <person name="Skiadas P."/>
            <person name="Martin F."/>
            <person name="Groenewald J.Z."/>
            <person name="Crous P.W."/>
            <person name="Seidl M.F."/>
        </authorList>
    </citation>
    <scope>NUCLEOTIDE SEQUENCE [LARGE SCALE GENOMIC DNA]</scope>
    <source>
        <strain evidence="2 3">CBS 123374</strain>
    </source>
</reference>
<feature type="region of interest" description="Disordered" evidence="1">
    <location>
        <begin position="133"/>
        <end position="165"/>
    </location>
</feature>
<evidence type="ECO:0000313" key="2">
    <source>
        <dbReference type="EMBL" id="KAK8229226.1"/>
    </source>
</evidence>
<dbReference type="Proteomes" id="UP001492380">
    <property type="component" value="Unassembled WGS sequence"/>
</dbReference>
<feature type="region of interest" description="Disordered" evidence="1">
    <location>
        <begin position="25"/>
        <end position="70"/>
    </location>
</feature>
<evidence type="ECO:0000256" key="1">
    <source>
        <dbReference type="SAM" id="MobiDB-lite"/>
    </source>
</evidence>
<evidence type="ECO:0000313" key="3">
    <source>
        <dbReference type="Proteomes" id="UP001492380"/>
    </source>
</evidence>
<proteinExistence type="predicted"/>
<accession>A0ABR1YGU9</accession>
<protein>
    <submittedName>
        <fullName evidence="2">Uncharacterized protein</fullName>
    </submittedName>
</protein>
<organism evidence="2 3">
    <name type="scientific">Phyllosticta capitalensis</name>
    <dbReference type="NCBI Taxonomy" id="121624"/>
    <lineage>
        <taxon>Eukaryota</taxon>
        <taxon>Fungi</taxon>
        <taxon>Dikarya</taxon>
        <taxon>Ascomycota</taxon>
        <taxon>Pezizomycotina</taxon>
        <taxon>Dothideomycetes</taxon>
        <taxon>Dothideomycetes incertae sedis</taxon>
        <taxon>Botryosphaeriales</taxon>
        <taxon>Phyllostictaceae</taxon>
        <taxon>Phyllosticta</taxon>
    </lineage>
</organism>
<sequence length="240" mass="26171">MEYSPFPRRSSVSHFLSGVCANNELKSSPGSHQGTPFDPQFGSALEDAPRTCPTGQSPESRRHTQIQLPSNSAKFLQIQKIWESIKDDGSVRKAGPLIKEVRTDGFPLSFEPCVYKINPEAVAVWPSYGAERKDSGATVGGDAPADAPSNPAKRPSDSIDQSSDAKKLKVIPDAPAVREFGPLTFEAFVKEQERLECMTAKYSAWKQTEEGRKLGVDVEAFESIRGFILARIGEHGASAF</sequence>